<evidence type="ECO:0000256" key="1">
    <source>
        <dbReference type="ARBA" id="ARBA00000085"/>
    </source>
</evidence>
<keyword evidence="18" id="KW-1185">Reference proteome</keyword>
<keyword evidence="10" id="KW-0145">Chemotaxis</keyword>
<dbReference type="GO" id="GO:0000155">
    <property type="term" value="F:phosphorelay sensor kinase activity"/>
    <property type="evidence" value="ECO:0007669"/>
    <property type="project" value="InterPro"/>
</dbReference>
<evidence type="ECO:0000256" key="11">
    <source>
        <dbReference type="SAM" id="Coils"/>
    </source>
</evidence>
<dbReference type="InterPro" id="IPR050903">
    <property type="entry name" value="Bact_Chemotaxis_MeTrfase"/>
</dbReference>
<dbReference type="GO" id="GO:0000156">
    <property type="term" value="F:phosphorelay response regulator activity"/>
    <property type="evidence" value="ECO:0007669"/>
    <property type="project" value="InterPro"/>
</dbReference>
<feature type="domain" description="CheB-type methylesterase" evidence="15">
    <location>
        <begin position="23"/>
        <end position="207"/>
    </location>
</feature>
<dbReference type="PANTHER" id="PTHR24422">
    <property type="entry name" value="CHEMOTAXIS PROTEIN METHYLTRANSFERASE"/>
    <property type="match status" value="1"/>
</dbReference>
<dbReference type="InterPro" id="IPR035965">
    <property type="entry name" value="PAS-like_dom_sf"/>
</dbReference>
<dbReference type="GO" id="GO:0008984">
    <property type="term" value="F:protein-glutamate methylesterase activity"/>
    <property type="evidence" value="ECO:0007669"/>
    <property type="project" value="InterPro"/>
</dbReference>
<dbReference type="GO" id="GO:0006935">
    <property type="term" value="P:chemotaxis"/>
    <property type="evidence" value="ECO:0007669"/>
    <property type="project" value="UniProtKB-UniRule"/>
</dbReference>
<dbReference type="Gene3D" id="1.10.287.130">
    <property type="match status" value="1"/>
</dbReference>
<comment type="catalytic activity">
    <reaction evidence="2">
        <text>L-glutamyl-[protein] + S-adenosyl-L-methionine = [protein]-L-glutamate 5-O-methyl ester + S-adenosyl-L-homocysteine</text>
        <dbReference type="Rhea" id="RHEA:24452"/>
        <dbReference type="Rhea" id="RHEA-COMP:10208"/>
        <dbReference type="Rhea" id="RHEA-COMP:10311"/>
        <dbReference type="ChEBI" id="CHEBI:29973"/>
        <dbReference type="ChEBI" id="CHEBI:57856"/>
        <dbReference type="ChEBI" id="CHEBI:59789"/>
        <dbReference type="ChEBI" id="CHEBI:82795"/>
        <dbReference type="EC" id="2.1.1.80"/>
    </reaction>
</comment>
<evidence type="ECO:0000256" key="4">
    <source>
        <dbReference type="ARBA" id="ARBA00022679"/>
    </source>
</evidence>
<dbReference type="Pfam" id="PF02518">
    <property type="entry name" value="HATPase_c"/>
    <property type="match status" value="1"/>
</dbReference>
<dbReference type="CDD" id="cd00082">
    <property type="entry name" value="HisKA"/>
    <property type="match status" value="1"/>
</dbReference>
<dbReference type="SUPFAM" id="SSF52738">
    <property type="entry name" value="Methylesterase CheB, C-terminal domain"/>
    <property type="match status" value="1"/>
</dbReference>
<dbReference type="Proteomes" id="UP000298246">
    <property type="component" value="Unassembled WGS sequence"/>
</dbReference>
<keyword evidence="5" id="KW-0949">S-adenosyl-L-methionine</keyword>
<dbReference type="Pfam" id="PF13596">
    <property type="entry name" value="PAS_10"/>
    <property type="match status" value="1"/>
</dbReference>
<dbReference type="CDD" id="cd00130">
    <property type="entry name" value="PAS"/>
    <property type="match status" value="1"/>
</dbReference>
<evidence type="ECO:0000256" key="6">
    <source>
        <dbReference type="ARBA" id="ARBA00022741"/>
    </source>
</evidence>
<dbReference type="SMART" id="SM00138">
    <property type="entry name" value="MeTrc"/>
    <property type="match status" value="1"/>
</dbReference>
<dbReference type="SUPFAM" id="SSF53335">
    <property type="entry name" value="S-adenosyl-L-methionine-dependent methyltransferases"/>
    <property type="match status" value="1"/>
</dbReference>
<organism evidence="17 18">
    <name type="scientific">Paenibacillus athensensis</name>
    <dbReference type="NCBI Taxonomy" id="1967502"/>
    <lineage>
        <taxon>Bacteria</taxon>
        <taxon>Bacillati</taxon>
        <taxon>Bacillota</taxon>
        <taxon>Bacilli</taxon>
        <taxon>Bacillales</taxon>
        <taxon>Paenibacillaceae</taxon>
        <taxon>Paenibacillus</taxon>
    </lineage>
</organism>
<dbReference type="SUPFAM" id="SSF47384">
    <property type="entry name" value="Homodimeric domain of signal transducing histidine kinase"/>
    <property type="match status" value="1"/>
</dbReference>
<dbReference type="GO" id="GO:0032259">
    <property type="term" value="P:methylation"/>
    <property type="evidence" value="ECO:0007669"/>
    <property type="project" value="UniProtKB-KW"/>
</dbReference>
<evidence type="ECO:0000256" key="5">
    <source>
        <dbReference type="ARBA" id="ARBA00022691"/>
    </source>
</evidence>
<evidence type="ECO:0000259" key="13">
    <source>
        <dbReference type="PROSITE" id="PS50112"/>
    </source>
</evidence>
<dbReference type="SMART" id="SM00091">
    <property type="entry name" value="PAS"/>
    <property type="match status" value="1"/>
</dbReference>
<dbReference type="InterPro" id="IPR001610">
    <property type="entry name" value="PAC"/>
</dbReference>
<evidence type="ECO:0000259" key="15">
    <source>
        <dbReference type="PROSITE" id="PS50122"/>
    </source>
</evidence>
<dbReference type="InterPro" id="IPR003661">
    <property type="entry name" value="HisK_dim/P_dom"/>
</dbReference>
<feature type="domain" description="Histidine kinase" evidence="12">
    <location>
        <begin position="1002"/>
        <end position="1206"/>
    </location>
</feature>
<comment type="catalytic activity">
    <reaction evidence="1">
        <text>ATP + protein L-histidine = ADP + protein N-phospho-L-histidine.</text>
        <dbReference type="EC" id="2.7.13.3"/>
    </reaction>
</comment>
<dbReference type="PROSITE" id="PS50122">
    <property type="entry name" value="CHEB"/>
    <property type="match status" value="1"/>
</dbReference>
<name>A0A4Y8PSJ3_9BACL</name>
<feature type="active site" evidence="10">
    <location>
        <position position="62"/>
    </location>
</feature>
<dbReference type="InterPro" id="IPR005467">
    <property type="entry name" value="His_kinase_dom"/>
</dbReference>
<evidence type="ECO:0000313" key="17">
    <source>
        <dbReference type="EMBL" id="TFE82857.1"/>
    </source>
</evidence>
<comment type="caution">
    <text evidence="17">The sequence shown here is derived from an EMBL/GenBank/DDBJ whole genome shotgun (WGS) entry which is preliminary data.</text>
</comment>
<keyword evidence="8" id="KW-0067">ATP-binding</keyword>
<dbReference type="GO" id="GO:0008983">
    <property type="term" value="F:protein-glutamate O-methyltransferase activity"/>
    <property type="evidence" value="ECO:0007669"/>
    <property type="project" value="UniProtKB-EC"/>
</dbReference>
<dbReference type="InterPro" id="IPR036097">
    <property type="entry name" value="HisK_dim/P_sf"/>
</dbReference>
<dbReference type="SMART" id="SM00086">
    <property type="entry name" value="PAC"/>
    <property type="match status" value="2"/>
</dbReference>
<dbReference type="OrthoDB" id="9816309at2"/>
<proteinExistence type="predicted"/>
<dbReference type="PROSITE" id="PS50112">
    <property type="entry name" value="PAS"/>
    <property type="match status" value="1"/>
</dbReference>
<dbReference type="InterPro" id="IPR022642">
    <property type="entry name" value="CheR_C"/>
</dbReference>
<dbReference type="SMART" id="SM00387">
    <property type="entry name" value="HATPase_c"/>
    <property type="match status" value="1"/>
</dbReference>
<dbReference type="SMART" id="SM00388">
    <property type="entry name" value="HisKA"/>
    <property type="match status" value="1"/>
</dbReference>
<dbReference type="Gene3D" id="3.30.565.10">
    <property type="entry name" value="Histidine kinase-like ATPase, C-terminal domain"/>
    <property type="match status" value="1"/>
</dbReference>
<feature type="active site" evidence="10">
    <location>
        <position position="154"/>
    </location>
</feature>
<dbReference type="Pfam" id="PF01739">
    <property type="entry name" value="CheR"/>
    <property type="match status" value="1"/>
</dbReference>
<dbReference type="InterPro" id="IPR022641">
    <property type="entry name" value="CheR_N"/>
</dbReference>
<dbReference type="InterPro" id="IPR003594">
    <property type="entry name" value="HATPase_dom"/>
</dbReference>
<dbReference type="RefSeq" id="WP_134757666.1">
    <property type="nucleotide sequence ID" value="NZ_MYFO02000009.1"/>
</dbReference>
<dbReference type="SUPFAM" id="SSF55874">
    <property type="entry name" value="ATPase domain of HSP90 chaperone/DNA topoisomerase II/histidine kinase"/>
    <property type="match status" value="1"/>
</dbReference>
<keyword evidence="3" id="KW-0489">Methyltransferase</keyword>
<dbReference type="Pfam" id="PF00512">
    <property type="entry name" value="HisKA"/>
    <property type="match status" value="1"/>
</dbReference>
<dbReference type="SUPFAM" id="SSF47757">
    <property type="entry name" value="Chemotaxis receptor methyltransferase CheR, N-terminal domain"/>
    <property type="match status" value="1"/>
</dbReference>
<evidence type="ECO:0000256" key="2">
    <source>
        <dbReference type="ARBA" id="ARBA00001541"/>
    </source>
</evidence>
<evidence type="ECO:0000313" key="18">
    <source>
        <dbReference type="Proteomes" id="UP000298246"/>
    </source>
</evidence>
<evidence type="ECO:0000259" key="12">
    <source>
        <dbReference type="PROSITE" id="PS50109"/>
    </source>
</evidence>
<dbReference type="Gene3D" id="3.40.50.180">
    <property type="entry name" value="Methylesterase CheB, C-terminal domain"/>
    <property type="match status" value="1"/>
</dbReference>
<evidence type="ECO:0000259" key="14">
    <source>
        <dbReference type="PROSITE" id="PS50113"/>
    </source>
</evidence>
<dbReference type="PRINTS" id="PR00996">
    <property type="entry name" value="CHERMTFRASE"/>
</dbReference>
<dbReference type="CDD" id="cd16434">
    <property type="entry name" value="CheB-CheR_fusion"/>
    <property type="match status" value="1"/>
</dbReference>
<feature type="domain" description="PAC" evidence="14">
    <location>
        <begin position="937"/>
        <end position="989"/>
    </location>
</feature>
<dbReference type="Gene3D" id="1.10.155.10">
    <property type="entry name" value="Chemotaxis receptor methyltransferase CheR, N-terminal domain"/>
    <property type="match status" value="1"/>
</dbReference>
<keyword evidence="10" id="KW-0378">Hydrolase</keyword>
<keyword evidence="11" id="KW-0175">Coiled coil</keyword>
<feature type="domain" description="PAS" evidence="13">
    <location>
        <begin position="864"/>
        <end position="911"/>
    </location>
</feature>
<dbReference type="InterPro" id="IPR000780">
    <property type="entry name" value="CheR_MeTrfase"/>
</dbReference>
<gene>
    <name evidence="17" type="ORF">B5M42_24330</name>
</gene>
<dbReference type="Pfam" id="PF01339">
    <property type="entry name" value="CheB_methylest"/>
    <property type="match status" value="1"/>
</dbReference>
<dbReference type="GO" id="GO:0005737">
    <property type="term" value="C:cytoplasm"/>
    <property type="evidence" value="ECO:0007669"/>
    <property type="project" value="InterPro"/>
</dbReference>
<keyword evidence="4" id="KW-0808">Transferase</keyword>
<keyword evidence="6" id="KW-0547">Nucleotide-binding</keyword>
<dbReference type="PROSITE" id="PS50109">
    <property type="entry name" value="HIS_KIN"/>
    <property type="match status" value="1"/>
</dbReference>
<feature type="active site" evidence="10">
    <location>
        <position position="35"/>
    </location>
</feature>
<reference evidence="17 18" key="1">
    <citation type="submission" date="2017-03" db="EMBL/GenBank/DDBJ databases">
        <title>Isolation of Levoglucosan Utilizing Bacteria.</title>
        <authorList>
            <person name="Arya A.S."/>
        </authorList>
    </citation>
    <scope>NUCLEOTIDE SEQUENCE [LARGE SCALE GENOMIC DNA]</scope>
    <source>
        <strain evidence="17 18">MEC069</strain>
    </source>
</reference>
<dbReference type="EMBL" id="MYFO01000065">
    <property type="protein sequence ID" value="TFE82857.1"/>
    <property type="molecule type" value="Genomic_DNA"/>
</dbReference>
<evidence type="ECO:0000256" key="3">
    <source>
        <dbReference type="ARBA" id="ARBA00022603"/>
    </source>
</evidence>
<protein>
    <submittedName>
        <fullName evidence="17">Histidine kinase</fullName>
    </submittedName>
</protein>
<dbReference type="InterPro" id="IPR000673">
    <property type="entry name" value="Sig_transdc_resp-reg_Me-estase"/>
</dbReference>
<dbReference type="PROSITE" id="PS50123">
    <property type="entry name" value="CHER"/>
    <property type="match status" value="1"/>
</dbReference>
<dbReference type="Gene3D" id="3.30.450.20">
    <property type="entry name" value="PAS domain"/>
    <property type="match status" value="2"/>
</dbReference>
<feature type="domain" description="CheR-type methyltransferase" evidence="16">
    <location>
        <begin position="228"/>
        <end position="480"/>
    </location>
</feature>
<keyword evidence="7 17" id="KW-0418">Kinase</keyword>
<dbReference type="Pfam" id="PF03705">
    <property type="entry name" value="CheR_N"/>
    <property type="match status" value="1"/>
</dbReference>
<dbReference type="Pfam" id="PF13426">
    <property type="entry name" value="PAS_9"/>
    <property type="match status" value="1"/>
</dbReference>
<evidence type="ECO:0000259" key="16">
    <source>
        <dbReference type="PROSITE" id="PS50123"/>
    </source>
</evidence>
<evidence type="ECO:0000256" key="10">
    <source>
        <dbReference type="PROSITE-ProRule" id="PRU00050"/>
    </source>
</evidence>
<evidence type="ECO:0000256" key="9">
    <source>
        <dbReference type="ARBA" id="ARBA00023012"/>
    </source>
</evidence>
<dbReference type="SUPFAM" id="SSF55785">
    <property type="entry name" value="PYP-like sensor domain (PAS domain)"/>
    <property type="match status" value="2"/>
</dbReference>
<dbReference type="InterPro" id="IPR036890">
    <property type="entry name" value="HATPase_C_sf"/>
</dbReference>
<feature type="domain" description="PAC" evidence="14">
    <location>
        <begin position="817"/>
        <end position="867"/>
    </location>
</feature>
<dbReference type="InterPro" id="IPR000700">
    <property type="entry name" value="PAS-assoc_C"/>
</dbReference>
<accession>A0A4Y8PSJ3</accession>
<dbReference type="NCBIfam" id="TIGR00229">
    <property type="entry name" value="sensory_box"/>
    <property type="match status" value="1"/>
</dbReference>
<dbReference type="AlphaFoldDB" id="A0A4Y8PSJ3"/>
<sequence>MSTHRLAADSAVPKNKAQTAEGQIHNAYIVGIGASAGGLEALEQFFNHMHPRSGMSFVIIQHLSPHYKSFMAELLASHTSMNIELAEDGMIIHPNHVYLLPPSKNMTIQQGRLALIDVVPKAGLNLPIDLFLHSLAQERGAHAIAVILSGTGSDGSKGIAAIKEAGGLVFVQDEETAKFDGMPTSARLTGHVDAVLAPGEMADKLLAISRNRTTSAQIELDFSSKNQTDLYIKQIFDLIKQTSGIDFNYYKRNSVFRRIERRMMLCNIGTLASYTEFLTQSKSELGALRKDLLIGVTQFFRDAEAFEIIEKKVLPALFEQKKHDREMRVWIAGCSTGEEAYSLAILIREYMDKVGEEYTVKMFATDLDKDSVEFAGHGIYPESAVKGVPPVLLERYFTKDEETYRISKELRKMIVFAQHNITKDPPFSNLDLITCRNMLIYLQPDMQRKVLSLFHFVLNSKGVLFLGPSESIGRLTHQFEPVDRRWNIFQHKRLKDSHLSGYMDVSSEVREVRSARQPVKVYPHIHDEQTFRRADDIYTVFVDEHMPPCMVIDENNEIIHLSGNVNPYLTPARGKPSWNLYKMVEPHLSVAIATAFQRVRRDKLPVVYKAIKLHNRGGEDAAINLTIKPFSDRSKELEKLALVIFEPVAVPPAIQEEVVRETTFDITSNVNQRVIELEMELQRAEETLQATVEELETSNEELQATNEELVAANEELQSTNEELQSVNEELVTVNTEYQYKIQELTELNNDMNNFLVSTKIGTIFLDKNMCIRRFTPAITKEINLLDVDYGRPISHISHNFKSENLVKEAKKVLRTLTPLEKEVQSTSGKWYSMRILPYRTADNFISGIVITFVDITELKRANAELVKLSYAIEQSPSIAVISDLEGRVEYVNPHYSKLTGYTLDEVMGRNLRFLNTWENGEVSYQEIWETVNNGHIWTGELESQKKNGEVYWESVRILPIKNKKGKTIQYLKVAEDITDRRNSEELLRKSEMLSAIGQLAAGIAHEIRNPLTALKGFTKLLTTGIHNESYIRVMSEELNRIEEIVSELLVLAKPQALEFAAKSVAAICRDVIMLLDTQAIMNNIEIAFEAPETGVEVHCVENQLKQVFINILKNAIEAMPGGGHIIVRIEPDSHRQLTVSIIDHGVGIPENKLPRLGEPFYSTKDKGTGLGLMVSCKIIENHQGSIAFASEQGKGTTVSITLPLYAGG</sequence>
<dbReference type="PROSITE" id="PS50113">
    <property type="entry name" value="PAC"/>
    <property type="match status" value="2"/>
</dbReference>
<dbReference type="InterPro" id="IPR036804">
    <property type="entry name" value="CheR_N_sf"/>
</dbReference>
<dbReference type="Gene3D" id="3.40.50.150">
    <property type="entry name" value="Vaccinia Virus protein VP39"/>
    <property type="match status" value="1"/>
</dbReference>
<dbReference type="InterPro" id="IPR029063">
    <property type="entry name" value="SAM-dependent_MTases_sf"/>
</dbReference>
<keyword evidence="9" id="KW-0902">Two-component regulatory system</keyword>
<evidence type="ECO:0000256" key="7">
    <source>
        <dbReference type="ARBA" id="ARBA00022777"/>
    </source>
</evidence>
<dbReference type="InterPro" id="IPR000014">
    <property type="entry name" value="PAS"/>
</dbReference>
<evidence type="ECO:0000256" key="8">
    <source>
        <dbReference type="ARBA" id="ARBA00022840"/>
    </source>
</evidence>
<dbReference type="CDD" id="cd00075">
    <property type="entry name" value="HATPase"/>
    <property type="match status" value="1"/>
</dbReference>
<dbReference type="InterPro" id="IPR035909">
    <property type="entry name" value="CheB_C"/>
</dbReference>
<dbReference type="GO" id="GO:0005524">
    <property type="term" value="F:ATP binding"/>
    <property type="evidence" value="ECO:0007669"/>
    <property type="project" value="UniProtKB-KW"/>
</dbReference>
<feature type="coiled-coil region" evidence="11">
    <location>
        <begin position="667"/>
        <end position="736"/>
    </location>
</feature>